<reference evidence="4" key="1">
    <citation type="journal article" date="2019" name="Int. J. Syst. Evol. Microbiol.">
        <title>The Global Catalogue of Microorganisms (GCM) 10K type strain sequencing project: providing services to taxonomists for standard genome sequencing and annotation.</title>
        <authorList>
            <consortium name="The Broad Institute Genomics Platform"/>
            <consortium name="The Broad Institute Genome Sequencing Center for Infectious Disease"/>
            <person name="Wu L."/>
            <person name="Ma J."/>
        </authorList>
    </citation>
    <scope>NUCLEOTIDE SEQUENCE [LARGE SCALE GENOMIC DNA]</scope>
    <source>
        <strain evidence="4">CCM 9147</strain>
    </source>
</reference>
<evidence type="ECO:0000313" key="3">
    <source>
        <dbReference type="EMBL" id="MFD1463750.1"/>
    </source>
</evidence>
<evidence type="ECO:0000256" key="1">
    <source>
        <dbReference type="SAM" id="SignalP"/>
    </source>
</evidence>
<gene>
    <name evidence="3" type="ORF">ACFQ5D_20855</name>
</gene>
<feature type="domain" description="Copper amine oxidase-like N-terminal" evidence="2">
    <location>
        <begin position="31"/>
        <end position="139"/>
    </location>
</feature>
<name>A0ABW4DLG0_9BACL</name>
<dbReference type="EMBL" id="JBHTNZ010000042">
    <property type="protein sequence ID" value="MFD1463750.1"/>
    <property type="molecule type" value="Genomic_DNA"/>
</dbReference>
<comment type="caution">
    <text evidence="3">The sequence shown here is derived from an EMBL/GenBank/DDBJ whole genome shotgun (WGS) entry which is preliminary data.</text>
</comment>
<dbReference type="Pfam" id="PF07833">
    <property type="entry name" value="Cu_amine_oxidN1"/>
    <property type="match status" value="1"/>
</dbReference>
<protein>
    <submittedName>
        <fullName evidence="3">Copper amine oxidase N-terminal domain-containing protein</fullName>
    </submittedName>
</protein>
<keyword evidence="1" id="KW-0732">Signal</keyword>
<feature type="signal peptide" evidence="1">
    <location>
        <begin position="1"/>
        <end position="24"/>
    </location>
</feature>
<organism evidence="3 4">
    <name type="scientific">Paenibacillus farraposensis</name>
    <dbReference type="NCBI Taxonomy" id="2807095"/>
    <lineage>
        <taxon>Bacteria</taxon>
        <taxon>Bacillati</taxon>
        <taxon>Bacillota</taxon>
        <taxon>Bacilli</taxon>
        <taxon>Bacillales</taxon>
        <taxon>Paenibacillaceae</taxon>
        <taxon>Paenibacillus</taxon>
    </lineage>
</organism>
<dbReference type="InterPro" id="IPR012854">
    <property type="entry name" value="Cu_amine_oxidase-like_N"/>
</dbReference>
<dbReference type="Proteomes" id="UP001597340">
    <property type="component" value="Unassembled WGS sequence"/>
</dbReference>
<evidence type="ECO:0000313" key="4">
    <source>
        <dbReference type="Proteomes" id="UP001597340"/>
    </source>
</evidence>
<proteinExistence type="predicted"/>
<dbReference type="SUPFAM" id="SSF55383">
    <property type="entry name" value="Copper amine oxidase, domain N"/>
    <property type="match status" value="1"/>
</dbReference>
<sequence>MKKIFLSSMLTLSMLLTFAIPLSAAPSIQLVINSEVVHSDAPPVSVAGRTMVSLASLKPLKLNLVWNADKKTVTVNAPGVKEKLILTIGKKEASYGEKTLTLDVPAQLNKNRVVVPLRFISEAFKAEVEWKADKNTVIIRSADQVETYKKLYQGTDLVAARKIAVNLPSKDENTLNNTEEGVYYQYIFPEGEALRYYYVVGNLYTYYEIKDDVKHLVWEGVEEDDPRQKMKEKGKRPSEDNTQYYFLKERVDNSVTYGKVGAKKPVTQALPGNASVLADIILPISGEVRKDQIK</sequence>
<evidence type="ECO:0000259" key="2">
    <source>
        <dbReference type="Pfam" id="PF07833"/>
    </source>
</evidence>
<keyword evidence="4" id="KW-1185">Reference proteome</keyword>
<dbReference type="Gene3D" id="3.30.457.10">
    <property type="entry name" value="Copper amine oxidase-like, N-terminal domain"/>
    <property type="match status" value="1"/>
</dbReference>
<dbReference type="InterPro" id="IPR036582">
    <property type="entry name" value="Mao_N_sf"/>
</dbReference>
<feature type="chain" id="PRO_5045339799" evidence="1">
    <location>
        <begin position="25"/>
        <end position="294"/>
    </location>
</feature>
<accession>A0ABW4DLG0</accession>
<dbReference type="RefSeq" id="WP_229525112.1">
    <property type="nucleotide sequence ID" value="NZ_JAFFQR010000087.1"/>
</dbReference>